<dbReference type="PRINTS" id="PR00469">
    <property type="entry name" value="PNDRDTASEII"/>
</dbReference>
<keyword evidence="3" id="KW-1185">Reference proteome</keyword>
<organism evidence="2 3">
    <name type="scientific">Dissulfurirhabdus thermomarina</name>
    <dbReference type="NCBI Taxonomy" id="1765737"/>
    <lineage>
        <taxon>Bacteria</taxon>
        <taxon>Deltaproteobacteria</taxon>
        <taxon>Dissulfurirhabdaceae</taxon>
        <taxon>Dissulfurirhabdus</taxon>
    </lineage>
</organism>
<dbReference type="Gene3D" id="3.50.50.60">
    <property type="entry name" value="FAD/NAD(P)-binding domain"/>
    <property type="match status" value="3"/>
</dbReference>
<protein>
    <submittedName>
        <fullName evidence="2">NAD(P)/FAD-dependent oxidoreductase</fullName>
    </submittedName>
</protein>
<keyword evidence="1" id="KW-0560">Oxidoreductase</keyword>
<dbReference type="PANTHER" id="PTHR42949:SF3">
    <property type="entry name" value="ANAEROBIC GLYCEROL-3-PHOSPHATE DEHYDROGENASE SUBUNIT B"/>
    <property type="match status" value="1"/>
</dbReference>
<dbReference type="InterPro" id="IPR036188">
    <property type="entry name" value="FAD/NAD-bd_sf"/>
</dbReference>
<dbReference type="GO" id="GO:0016491">
    <property type="term" value="F:oxidoreductase activity"/>
    <property type="evidence" value="ECO:0007669"/>
    <property type="project" value="UniProtKB-KW"/>
</dbReference>
<sequence length="412" mass="44069">MTPSSFPELSWPPAGGWDVDVAVVGAGPAGLAAAVRLRWQKTHPAVPVSVALVNSGPAGGLAALGNSILTGPSLAFPSGGLVERLTADLARWPAPRIAARVTALHRRRGTWRLRLEDGRVLRALSVILATGMMDLRNLADFWERGVTATFGSRRLVFARLEEHLSRARAPVVLGSMEVSRLWPRLRAMNPRTRLFVPAAGEDPPEAGGLPLHAGRLAGLEGGGRVSGLCYRDAEGRVQVLETDLVVVEFNSLECRRADRLPGQPAGPAGFVRADSRGRTRRPGLFAAGDCTGPPFSAAVALGQGIEAAFSAYRYVCRAKYGAEPPLFAYFGDPDLPAGPDDPFRPRPELVPLPLLRQCPEPGAAAAWALMDGRRTLSQIGEEAGLAWPEVEDLAARLIRLRAVTYLPFTGRT</sequence>
<dbReference type="RefSeq" id="WP_163298443.1">
    <property type="nucleotide sequence ID" value="NZ_JAAGRR010000046.1"/>
</dbReference>
<accession>A0A6N9TME8</accession>
<dbReference type="Proteomes" id="UP000469346">
    <property type="component" value="Unassembled WGS sequence"/>
</dbReference>
<name>A0A6N9TME8_DISTH</name>
<dbReference type="EMBL" id="JAAGRR010000046">
    <property type="protein sequence ID" value="NDY42299.1"/>
    <property type="molecule type" value="Genomic_DNA"/>
</dbReference>
<reference evidence="2 3" key="1">
    <citation type="submission" date="2020-02" db="EMBL/GenBank/DDBJ databases">
        <title>Comparative genomics of sulfur disproportionating microorganisms.</title>
        <authorList>
            <person name="Ward L.M."/>
            <person name="Bertran E."/>
            <person name="Johnston D.T."/>
        </authorList>
    </citation>
    <scope>NUCLEOTIDE SEQUENCE [LARGE SCALE GENOMIC DNA]</scope>
    <source>
        <strain evidence="2 3">DSM 100025</strain>
    </source>
</reference>
<dbReference type="AlphaFoldDB" id="A0A6N9TME8"/>
<proteinExistence type="predicted"/>
<dbReference type="PRINTS" id="PR00368">
    <property type="entry name" value="FADPNR"/>
</dbReference>
<evidence type="ECO:0000313" key="2">
    <source>
        <dbReference type="EMBL" id="NDY42299.1"/>
    </source>
</evidence>
<gene>
    <name evidence="2" type="ORF">G3N55_05515</name>
</gene>
<dbReference type="InterPro" id="IPR051691">
    <property type="entry name" value="Metab_Enz_Cyan_OpOx_G3PDH"/>
</dbReference>
<dbReference type="PANTHER" id="PTHR42949">
    <property type="entry name" value="ANAEROBIC GLYCEROL-3-PHOSPHATE DEHYDROGENASE SUBUNIT B"/>
    <property type="match status" value="1"/>
</dbReference>
<evidence type="ECO:0000313" key="3">
    <source>
        <dbReference type="Proteomes" id="UP000469346"/>
    </source>
</evidence>
<comment type="caution">
    <text evidence="2">The sequence shown here is derived from an EMBL/GenBank/DDBJ whole genome shotgun (WGS) entry which is preliminary data.</text>
</comment>
<dbReference type="SUPFAM" id="SSF51905">
    <property type="entry name" value="FAD/NAD(P)-binding domain"/>
    <property type="match status" value="1"/>
</dbReference>
<evidence type="ECO:0000256" key="1">
    <source>
        <dbReference type="ARBA" id="ARBA00023002"/>
    </source>
</evidence>